<gene>
    <name evidence="2" type="ORF">EJ05DRAFT_498870</name>
</gene>
<feature type="compositionally biased region" description="Basic and acidic residues" evidence="1">
    <location>
        <begin position="191"/>
        <end position="202"/>
    </location>
</feature>
<sequence>MPGPPSATRVCNVEASARKSRTTISESVSGRSSARMKAVFSSISYFAAITRRRCPDDWKTTSKLNSIFISYDHEKWGQLWGFRRRLFCWYASDVWLLSSAFRHTWPAAWSPGKRYITRNHLIARGRLDATKQGVDLSQDTSETLLAIFQSNGVCLVSKFSTKVGRGLAHSEPREWFTSPQSMESKSYKPFGYDDDRVDGIQG</sequence>
<accession>A0A6A6WAS2</accession>
<proteinExistence type="predicted"/>
<evidence type="ECO:0000256" key="1">
    <source>
        <dbReference type="SAM" id="MobiDB-lite"/>
    </source>
</evidence>
<reference evidence="2" key="1">
    <citation type="journal article" date="2020" name="Stud. Mycol.">
        <title>101 Dothideomycetes genomes: a test case for predicting lifestyles and emergence of pathogens.</title>
        <authorList>
            <person name="Haridas S."/>
            <person name="Albert R."/>
            <person name="Binder M."/>
            <person name="Bloem J."/>
            <person name="Labutti K."/>
            <person name="Salamov A."/>
            <person name="Andreopoulos B."/>
            <person name="Baker S."/>
            <person name="Barry K."/>
            <person name="Bills G."/>
            <person name="Bluhm B."/>
            <person name="Cannon C."/>
            <person name="Castanera R."/>
            <person name="Culley D."/>
            <person name="Daum C."/>
            <person name="Ezra D."/>
            <person name="Gonzalez J."/>
            <person name="Henrissat B."/>
            <person name="Kuo A."/>
            <person name="Liang C."/>
            <person name="Lipzen A."/>
            <person name="Lutzoni F."/>
            <person name="Magnuson J."/>
            <person name="Mondo S."/>
            <person name="Nolan M."/>
            <person name="Ohm R."/>
            <person name="Pangilinan J."/>
            <person name="Park H.-J."/>
            <person name="Ramirez L."/>
            <person name="Alfaro M."/>
            <person name="Sun H."/>
            <person name="Tritt A."/>
            <person name="Yoshinaga Y."/>
            <person name="Zwiers L.-H."/>
            <person name="Turgeon B."/>
            <person name="Goodwin S."/>
            <person name="Spatafora J."/>
            <person name="Crous P."/>
            <person name="Grigoriev I."/>
        </authorList>
    </citation>
    <scope>NUCLEOTIDE SEQUENCE</scope>
    <source>
        <strain evidence="2">CBS 121739</strain>
    </source>
</reference>
<dbReference type="RefSeq" id="XP_033602116.1">
    <property type="nucleotide sequence ID" value="XM_033746742.1"/>
</dbReference>
<protein>
    <submittedName>
        <fullName evidence="2">Uncharacterized protein</fullName>
    </submittedName>
</protein>
<dbReference type="GeneID" id="54487796"/>
<organism evidence="2 3">
    <name type="scientific">Pseudovirgaria hyperparasitica</name>
    <dbReference type="NCBI Taxonomy" id="470096"/>
    <lineage>
        <taxon>Eukaryota</taxon>
        <taxon>Fungi</taxon>
        <taxon>Dikarya</taxon>
        <taxon>Ascomycota</taxon>
        <taxon>Pezizomycotina</taxon>
        <taxon>Dothideomycetes</taxon>
        <taxon>Dothideomycetes incertae sedis</taxon>
        <taxon>Acrospermales</taxon>
        <taxon>Acrospermaceae</taxon>
        <taxon>Pseudovirgaria</taxon>
    </lineage>
</organism>
<name>A0A6A6WAS2_9PEZI</name>
<feature type="region of interest" description="Disordered" evidence="1">
    <location>
        <begin position="178"/>
        <end position="202"/>
    </location>
</feature>
<evidence type="ECO:0000313" key="3">
    <source>
        <dbReference type="Proteomes" id="UP000799437"/>
    </source>
</evidence>
<keyword evidence="3" id="KW-1185">Reference proteome</keyword>
<dbReference type="AlphaFoldDB" id="A0A6A6WAS2"/>
<dbReference type="Proteomes" id="UP000799437">
    <property type="component" value="Unassembled WGS sequence"/>
</dbReference>
<dbReference type="EMBL" id="ML996569">
    <property type="protein sequence ID" value="KAF2759665.1"/>
    <property type="molecule type" value="Genomic_DNA"/>
</dbReference>
<evidence type="ECO:0000313" key="2">
    <source>
        <dbReference type="EMBL" id="KAF2759665.1"/>
    </source>
</evidence>